<keyword evidence="2" id="KW-1185">Reference proteome</keyword>
<dbReference type="RefSeq" id="WP_305502918.1">
    <property type="nucleotide sequence ID" value="NZ_CP131913.1"/>
</dbReference>
<accession>A0ABY9H8H7</accession>
<protein>
    <submittedName>
        <fullName evidence="1">DUF3800 domain-containing protein</fullName>
    </submittedName>
</protein>
<proteinExistence type="predicted"/>
<evidence type="ECO:0000313" key="1">
    <source>
        <dbReference type="EMBL" id="WLI74503.1"/>
    </source>
</evidence>
<reference evidence="1 2" key="1">
    <citation type="submission" date="2023-08" db="EMBL/GenBank/DDBJ databases">
        <title>Transcriptome Analysis of Halomonas alkalicola CICC 11012s to Identify the Genes Involved in Alkaline Tolerances.</title>
        <authorList>
            <person name="Zhai L."/>
        </authorList>
    </citation>
    <scope>NUCLEOTIDE SEQUENCE [LARGE SCALE GENOMIC DNA]</scope>
    <source>
        <strain evidence="1 2">CICC 11012s</strain>
    </source>
</reference>
<evidence type="ECO:0000313" key="2">
    <source>
        <dbReference type="Proteomes" id="UP001235344"/>
    </source>
</evidence>
<sequence>MMGDVGEYIVYVDESGDHGLRNINPDYPVFVLAFCIIHKQDYLTKIVPKMQELKFRYFGHDMVVLHEAEIRKSRKPFDILLNPNVRRDFMGDLSAIIEKSPFTLVASCIMKEEFSKKHGVDGNPYHVAMEFGLERVFMELQSRGQRGQLTHVVFEQRGLQEDQALELEFRRIKDRSRMEGLEETLDIVMASKKVNSAGLQLADMVARPIGRHLLNPDQPNRAFEILETKFRRSRAGQVRGWGLKVYP</sequence>
<dbReference type="Proteomes" id="UP001235344">
    <property type="component" value="Chromosome"/>
</dbReference>
<organism evidence="1 2">
    <name type="scientific">Halomonas alkalicola</name>
    <dbReference type="NCBI Taxonomy" id="1930622"/>
    <lineage>
        <taxon>Bacteria</taxon>
        <taxon>Pseudomonadati</taxon>
        <taxon>Pseudomonadota</taxon>
        <taxon>Gammaproteobacteria</taxon>
        <taxon>Oceanospirillales</taxon>
        <taxon>Halomonadaceae</taxon>
        <taxon>Halomonas</taxon>
    </lineage>
</organism>
<dbReference type="Pfam" id="PF12686">
    <property type="entry name" value="DUF3800"/>
    <property type="match status" value="1"/>
</dbReference>
<dbReference type="InterPro" id="IPR024524">
    <property type="entry name" value="DUF3800"/>
</dbReference>
<gene>
    <name evidence="1" type="ORF">B6N23_06270</name>
</gene>
<dbReference type="EMBL" id="CP131913">
    <property type="protein sequence ID" value="WLI74503.1"/>
    <property type="molecule type" value="Genomic_DNA"/>
</dbReference>
<name>A0ABY9H8H7_9GAMM</name>